<evidence type="ECO:0000313" key="2">
    <source>
        <dbReference type="Proteomes" id="UP001162802"/>
    </source>
</evidence>
<proteinExistence type="predicted"/>
<dbReference type="RefSeq" id="WP_243801750.1">
    <property type="nucleotide sequence ID" value="NZ_JALHAT010000031.1"/>
</dbReference>
<dbReference type="Gene3D" id="1.20.58.320">
    <property type="entry name" value="TPR-like"/>
    <property type="match status" value="1"/>
</dbReference>
<dbReference type="EMBL" id="JALHAT010000031">
    <property type="protein sequence ID" value="MCJ1962092.1"/>
    <property type="molecule type" value="Genomic_DNA"/>
</dbReference>
<dbReference type="InterPro" id="IPR011990">
    <property type="entry name" value="TPR-like_helical_dom_sf"/>
</dbReference>
<organism evidence="1 2">
    <name type="scientific">Novosphingobium mangrovi</name>
    <name type="common">ex Hu et al. 2023</name>
    <dbReference type="NCBI Taxonomy" id="2930094"/>
    <lineage>
        <taxon>Bacteria</taxon>
        <taxon>Pseudomonadati</taxon>
        <taxon>Pseudomonadota</taxon>
        <taxon>Alphaproteobacteria</taxon>
        <taxon>Sphingomonadales</taxon>
        <taxon>Sphingomonadaceae</taxon>
        <taxon>Novosphingobium</taxon>
    </lineage>
</organism>
<keyword evidence="2" id="KW-1185">Reference proteome</keyword>
<gene>
    <name evidence="1" type="ORF">MTR65_15470</name>
</gene>
<name>A0ABT0AFW5_9SPHN</name>
<protein>
    <submittedName>
        <fullName evidence="1">DUF924 domain-containing protein</fullName>
    </submittedName>
</protein>
<dbReference type="Pfam" id="PF06041">
    <property type="entry name" value="DUF924"/>
    <property type="match status" value="1"/>
</dbReference>
<comment type="caution">
    <text evidence="1">The sequence shown here is derived from an EMBL/GenBank/DDBJ whole genome shotgun (WGS) entry which is preliminary data.</text>
</comment>
<reference evidence="1" key="1">
    <citation type="submission" date="2022-03" db="EMBL/GenBank/DDBJ databases">
        <title>Identification of a novel bacterium isolated from mangrove sediments.</title>
        <authorList>
            <person name="Pan X."/>
        </authorList>
    </citation>
    <scope>NUCLEOTIDE SEQUENCE</scope>
    <source>
        <strain evidence="1">B2637</strain>
    </source>
</reference>
<sequence length="189" mass="21148">MTPRTPPLDAGATRVLDFWFRELTPGDWFGGGVQLDEKVRARFGAVHAQALEGACDGWAETPLGRLALVIVLDQFSRHIHRDTAQAFAADRRAQELVLEGLEAGVDAQLGFAHRHFFYMPLMHAEDTALQARSVACFEDLHRFAGELLAFARSHEADIAAYGRFPYRNAALQRSSTHEEEEFLKTRQGP</sequence>
<dbReference type="Gene3D" id="1.25.40.10">
    <property type="entry name" value="Tetratricopeptide repeat domain"/>
    <property type="match status" value="1"/>
</dbReference>
<accession>A0ABT0AFW5</accession>
<dbReference type="SUPFAM" id="SSF48452">
    <property type="entry name" value="TPR-like"/>
    <property type="match status" value="1"/>
</dbReference>
<dbReference type="InterPro" id="IPR010323">
    <property type="entry name" value="DUF924"/>
</dbReference>
<evidence type="ECO:0000313" key="1">
    <source>
        <dbReference type="EMBL" id="MCJ1962092.1"/>
    </source>
</evidence>
<dbReference type="Proteomes" id="UP001162802">
    <property type="component" value="Unassembled WGS sequence"/>
</dbReference>